<accession>A0A7R9AF78</accession>
<gene>
    <name evidence="1" type="ORF">DSTB1V02_LOCUS12705</name>
</gene>
<proteinExistence type="predicted"/>
<dbReference type="EMBL" id="LR904600">
    <property type="protein sequence ID" value="CAD7252954.1"/>
    <property type="molecule type" value="Genomic_DNA"/>
</dbReference>
<dbReference type="Proteomes" id="UP000677054">
    <property type="component" value="Unassembled WGS sequence"/>
</dbReference>
<sequence length="250" mass="28672">MNPNAFTSANCGAIEHLWCVIGGATGKIVIGISYRPPNSSLEDEAAYFALMRRIGEISKQNLHWYPVVNRLQRSNYAHHKVVALENDDWVAMVVDGMDQKKTNVPRFAQEDKHTNSLQNLVTHIEAHHRFHGSRRLGICAGTNDLHPGMLAVVYTEEKTSRPWVGNITSIEEKEATIHWYKGTYEKSWNPMIGIESLSTVPRESLLSWEFNLTDKRQLLRIETREELKRLHQETDQIILRELHQCHPVSA</sequence>
<dbReference type="AlphaFoldDB" id="A0A7R9AF78"/>
<evidence type="ECO:0000313" key="2">
    <source>
        <dbReference type="Proteomes" id="UP000677054"/>
    </source>
</evidence>
<reference evidence="1" key="1">
    <citation type="submission" date="2020-11" db="EMBL/GenBank/DDBJ databases">
        <authorList>
            <person name="Tran Van P."/>
        </authorList>
    </citation>
    <scope>NUCLEOTIDE SEQUENCE</scope>
</reference>
<keyword evidence="2" id="KW-1185">Reference proteome</keyword>
<dbReference type="EMBL" id="CAJPEV010005083">
    <property type="protein sequence ID" value="CAG0902722.1"/>
    <property type="molecule type" value="Genomic_DNA"/>
</dbReference>
<evidence type="ECO:0000313" key="1">
    <source>
        <dbReference type="EMBL" id="CAD7252954.1"/>
    </source>
</evidence>
<protein>
    <submittedName>
        <fullName evidence="1">Uncharacterized protein</fullName>
    </submittedName>
</protein>
<dbReference type="OrthoDB" id="10646911at2759"/>
<organism evidence="1">
    <name type="scientific">Darwinula stevensoni</name>
    <dbReference type="NCBI Taxonomy" id="69355"/>
    <lineage>
        <taxon>Eukaryota</taxon>
        <taxon>Metazoa</taxon>
        <taxon>Ecdysozoa</taxon>
        <taxon>Arthropoda</taxon>
        <taxon>Crustacea</taxon>
        <taxon>Oligostraca</taxon>
        <taxon>Ostracoda</taxon>
        <taxon>Podocopa</taxon>
        <taxon>Podocopida</taxon>
        <taxon>Darwinulocopina</taxon>
        <taxon>Darwinuloidea</taxon>
        <taxon>Darwinulidae</taxon>
        <taxon>Darwinula</taxon>
    </lineage>
</organism>
<name>A0A7R9AF78_9CRUS</name>